<proteinExistence type="predicted"/>
<sequence>MTSERGHGPRASHRFADDLPPVRWGTLPGKAEESELARLRRLAEHAANLTRLSRRIEILRAGADKRIGGRLRAALTAYDQTLLLAGLEAGIESRLVAPLRPSDRMGLEAELSLLGLRW</sequence>
<protein>
    <submittedName>
        <fullName evidence="1">Uncharacterized protein</fullName>
    </submittedName>
</protein>
<reference evidence="1" key="2">
    <citation type="submission" date="2022-05" db="EMBL/GenBank/DDBJ databases">
        <authorList>
            <person name="Kim J.-S."/>
            <person name="Lee K."/>
            <person name="Suh M."/>
            <person name="Eom M."/>
            <person name="Kim J.-S."/>
            <person name="Kim D.-S."/>
            <person name="Ko S.-H."/>
            <person name="Shin Y."/>
            <person name="Lee J.-S."/>
        </authorList>
    </citation>
    <scope>NUCLEOTIDE SEQUENCE</scope>
    <source>
        <strain evidence="1">N237</strain>
    </source>
</reference>
<reference evidence="1" key="1">
    <citation type="journal article" date="2018" name="Int. J. Syst. Evol. Microbiol.">
        <title>Jatrophihabitans telluris sp. nov., isolated from sediment soil of lava forest wetlands and the emended description of the genus Jatrophihabitans.</title>
        <authorList>
            <person name="Lee K.C."/>
            <person name="Suh M.K."/>
            <person name="Eom M.K."/>
            <person name="Kim K.K."/>
            <person name="Kim J.S."/>
            <person name="Kim D.S."/>
            <person name="Ko S.H."/>
            <person name="Shin Y.K."/>
            <person name="Lee J.S."/>
        </authorList>
    </citation>
    <scope>NUCLEOTIDE SEQUENCE</scope>
    <source>
        <strain evidence="1">N237</strain>
    </source>
</reference>
<dbReference type="Proteomes" id="UP001056336">
    <property type="component" value="Chromosome"/>
</dbReference>
<dbReference type="EMBL" id="CP097332">
    <property type="protein sequence ID" value="UQX89154.1"/>
    <property type="molecule type" value="Genomic_DNA"/>
</dbReference>
<evidence type="ECO:0000313" key="2">
    <source>
        <dbReference type="Proteomes" id="UP001056336"/>
    </source>
</evidence>
<accession>A0ABY4R286</accession>
<gene>
    <name evidence="1" type="ORF">M6D93_03910</name>
</gene>
<keyword evidence="2" id="KW-1185">Reference proteome</keyword>
<dbReference type="RefSeq" id="WP_249773050.1">
    <property type="nucleotide sequence ID" value="NZ_CP097332.1"/>
</dbReference>
<evidence type="ECO:0000313" key="1">
    <source>
        <dbReference type="EMBL" id="UQX89154.1"/>
    </source>
</evidence>
<organism evidence="1 2">
    <name type="scientific">Jatrophihabitans telluris</name>
    <dbReference type="NCBI Taxonomy" id="2038343"/>
    <lineage>
        <taxon>Bacteria</taxon>
        <taxon>Bacillati</taxon>
        <taxon>Actinomycetota</taxon>
        <taxon>Actinomycetes</taxon>
        <taxon>Jatrophihabitantales</taxon>
        <taxon>Jatrophihabitantaceae</taxon>
        <taxon>Jatrophihabitans</taxon>
    </lineage>
</organism>
<name>A0ABY4R286_9ACTN</name>